<dbReference type="Proteomes" id="UP000293291">
    <property type="component" value="Unassembled WGS sequence"/>
</dbReference>
<dbReference type="Gene3D" id="3.40.190.170">
    <property type="entry name" value="Bacterial extracellular solute-binding protein, family 7"/>
    <property type="match status" value="1"/>
</dbReference>
<evidence type="ECO:0000256" key="2">
    <source>
        <dbReference type="ARBA" id="ARBA00022448"/>
    </source>
</evidence>
<feature type="chain" id="PRO_5038755089" evidence="4">
    <location>
        <begin position="20"/>
        <end position="517"/>
    </location>
</feature>
<dbReference type="AlphaFoldDB" id="A0A4Q2SIM4"/>
<dbReference type="RefSeq" id="WP_129453479.1">
    <property type="nucleotide sequence ID" value="NZ_JACXYX010000007.1"/>
</dbReference>
<dbReference type="InterPro" id="IPR038404">
    <property type="entry name" value="TRAP_DctP_sf"/>
</dbReference>
<sequence>MRAACVVVLACAASLVACSAGGPQDKVGNTTRVLRLATIDDINDTGMAHGPEAFVQALEEASGGRFRVEVDRNEFGDGNAGDESRLVEAIARGEVDGGWPTTRAFAAAGVGGLEVVEAPLVLTSYDAVRALVVSEVATTLLGRLDGSGVTGLALAVGPLRRPFGVEPILGPEDWAGARFRSYNSPVQDAAIEAWGGTPVHAGFEWTRHVAQGRLAGVEFDVAQYYVNGQTIEAGHLTGNVVLWPKVYVLSLSEELYDDLTTQERAWVDDAAARASRASVEGSYDEDRVVELLCRDGMEVHLASRQQVARLREAVAPVLADLAVDPVLAELQVMGDQQETDTLEPESCVQAPVIEHAQFERVPTDEVGIPDGVYRSRLTTGMLAATGIGPRVDGWSGSWTLTIRDGTYAIDCTPLSGVMSNDCNFASRLPDGFDFNPREVGRVTGRGDTAWFVHDPEREEALTDCTWPERPSDREPCYPSVVSEVTWQYDDGTLVLSDLRTNLEPSIDLIAGPWTRID</sequence>
<comment type="caution">
    <text evidence="5">The sequence shown here is derived from an EMBL/GenBank/DDBJ whole genome shotgun (WGS) entry which is preliminary data.</text>
</comment>
<comment type="similarity">
    <text evidence="1">Belongs to the bacterial solute-binding protein 7 family.</text>
</comment>
<feature type="signal peptide" evidence="4">
    <location>
        <begin position="1"/>
        <end position="19"/>
    </location>
</feature>
<dbReference type="GO" id="GO:0055085">
    <property type="term" value="P:transmembrane transport"/>
    <property type="evidence" value="ECO:0007669"/>
    <property type="project" value="InterPro"/>
</dbReference>
<reference evidence="5 6" key="1">
    <citation type="submission" date="2019-01" db="EMBL/GenBank/DDBJ databases">
        <title>Novel species of Nocardioides.</title>
        <authorList>
            <person name="Liu Q."/>
            <person name="Xin Y.-H."/>
        </authorList>
    </citation>
    <scope>NUCLEOTIDE SEQUENCE [LARGE SCALE GENOMIC DNA]</scope>
    <source>
        <strain evidence="5 6">CGMCC 4.6875</strain>
    </source>
</reference>
<dbReference type="EMBL" id="SDWU01000003">
    <property type="protein sequence ID" value="RYC03880.1"/>
    <property type="molecule type" value="Genomic_DNA"/>
</dbReference>
<dbReference type="InterPro" id="IPR018389">
    <property type="entry name" value="DctP_fam"/>
</dbReference>
<keyword evidence="3 4" id="KW-0732">Signal</keyword>
<keyword evidence="2" id="KW-0813">Transport</keyword>
<evidence type="ECO:0000256" key="1">
    <source>
        <dbReference type="ARBA" id="ARBA00009023"/>
    </source>
</evidence>
<protein>
    <submittedName>
        <fullName evidence="5">Uncharacterized protein</fullName>
    </submittedName>
</protein>
<organism evidence="5 6">
    <name type="scientific">Nocardioides ganghwensis</name>
    <dbReference type="NCBI Taxonomy" id="252230"/>
    <lineage>
        <taxon>Bacteria</taxon>
        <taxon>Bacillati</taxon>
        <taxon>Actinomycetota</taxon>
        <taxon>Actinomycetes</taxon>
        <taxon>Propionibacteriales</taxon>
        <taxon>Nocardioidaceae</taxon>
        <taxon>Nocardioides</taxon>
    </lineage>
</organism>
<evidence type="ECO:0000313" key="6">
    <source>
        <dbReference type="Proteomes" id="UP000293291"/>
    </source>
</evidence>
<dbReference type="OrthoDB" id="4847419at2"/>
<dbReference type="PANTHER" id="PTHR33376">
    <property type="match status" value="1"/>
</dbReference>
<dbReference type="Pfam" id="PF03480">
    <property type="entry name" value="DctP"/>
    <property type="match status" value="1"/>
</dbReference>
<evidence type="ECO:0000313" key="5">
    <source>
        <dbReference type="EMBL" id="RYC03880.1"/>
    </source>
</evidence>
<name>A0A4Q2SIM4_9ACTN</name>
<evidence type="ECO:0000256" key="4">
    <source>
        <dbReference type="SAM" id="SignalP"/>
    </source>
</evidence>
<evidence type="ECO:0000256" key="3">
    <source>
        <dbReference type="ARBA" id="ARBA00022729"/>
    </source>
</evidence>
<dbReference type="PROSITE" id="PS51257">
    <property type="entry name" value="PROKAR_LIPOPROTEIN"/>
    <property type="match status" value="1"/>
</dbReference>
<gene>
    <name evidence="5" type="ORF">EUA07_02770</name>
</gene>
<dbReference type="NCBIfam" id="NF037995">
    <property type="entry name" value="TRAP_S1"/>
    <property type="match status" value="1"/>
</dbReference>
<accession>A0A4Q2SIM4</accession>
<proteinExistence type="inferred from homology"/>
<dbReference type="PANTHER" id="PTHR33376:SF7">
    <property type="entry name" value="C4-DICARBOXYLATE-BINDING PROTEIN DCTB"/>
    <property type="match status" value="1"/>
</dbReference>
<keyword evidence="6" id="KW-1185">Reference proteome</keyword>